<dbReference type="RefSeq" id="WP_344472948.1">
    <property type="nucleotide sequence ID" value="NZ_BAAAQX010000004.1"/>
</dbReference>
<proteinExistence type="predicted"/>
<name>A0ABN3CD26_9ACTN</name>
<comment type="caution">
    <text evidence="1">The sequence shown here is derived from an EMBL/GenBank/DDBJ whole genome shotgun (WGS) entry which is preliminary data.</text>
</comment>
<evidence type="ECO:0000313" key="2">
    <source>
        <dbReference type="Proteomes" id="UP001499843"/>
    </source>
</evidence>
<evidence type="ECO:0008006" key="3">
    <source>
        <dbReference type="Google" id="ProtNLM"/>
    </source>
</evidence>
<gene>
    <name evidence="1" type="ORF">GCM10009850_020510</name>
</gene>
<evidence type="ECO:0000313" key="1">
    <source>
        <dbReference type="EMBL" id="GAA2206593.1"/>
    </source>
</evidence>
<organism evidence="1 2">
    <name type="scientific">Nonomuraea monospora</name>
    <dbReference type="NCBI Taxonomy" id="568818"/>
    <lineage>
        <taxon>Bacteria</taxon>
        <taxon>Bacillati</taxon>
        <taxon>Actinomycetota</taxon>
        <taxon>Actinomycetes</taxon>
        <taxon>Streptosporangiales</taxon>
        <taxon>Streptosporangiaceae</taxon>
        <taxon>Nonomuraea</taxon>
    </lineage>
</organism>
<reference evidence="1 2" key="1">
    <citation type="journal article" date="2019" name="Int. J. Syst. Evol. Microbiol.">
        <title>The Global Catalogue of Microorganisms (GCM) 10K type strain sequencing project: providing services to taxonomists for standard genome sequencing and annotation.</title>
        <authorList>
            <consortium name="The Broad Institute Genomics Platform"/>
            <consortium name="The Broad Institute Genome Sequencing Center for Infectious Disease"/>
            <person name="Wu L."/>
            <person name="Ma J."/>
        </authorList>
    </citation>
    <scope>NUCLEOTIDE SEQUENCE [LARGE SCALE GENOMIC DNA]</scope>
    <source>
        <strain evidence="1 2">JCM 16114</strain>
    </source>
</reference>
<dbReference type="Proteomes" id="UP001499843">
    <property type="component" value="Unassembled WGS sequence"/>
</dbReference>
<dbReference type="EMBL" id="BAAAQX010000004">
    <property type="protein sequence ID" value="GAA2206593.1"/>
    <property type="molecule type" value="Genomic_DNA"/>
</dbReference>
<sequence length="371" mass="39082">MTKLSVHEALAVTTELIGVDDLPAGLSGREWHAASVSLMPGRAGRHYLSASWETSVVLALGEGGVVLGLLPVQRVKSRAVPSAVFDPAVLAPRLFGEVGDARAYLFVGGCADLVAGAVTSADLTAGQAEEVRRALVARARAEAEHRGLVAAAVYVRDDELAAFTPDGEPAAFVPDGELAAFPPDGDDLRRERIGQLSTLAVPPGEERFLAALTASQRRTVLKDRRAAAEAGLRCAVIPAGDAVAPGAGLVAAVKRRHGLEEHPRLLRTRLAQWAAEPVGERIAFAVHAAATPGCLAVTFGCAIGGRLEIYETGVADDTPHRHEAYVESLIHAPIRYALDRRLTGIDLGIDAETPKTRRGATLSPVWAVRLT</sequence>
<keyword evidence="2" id="KW-1185">Reference proteome</keyword>
<protein>
    <recommendedName>
        <fullName evidence="3">BioF2-like acetyltransferase domain-containing protein</fullName>
    </recommendedName>
</protein>
<accession>A0ABN3CD26</accession>